<feature type="region of interest" description="Disordered" evidence="1">
    <location>
        <begin position="55"/>
        <end position="82"/>
    </location>
</feature>
<reference evidence="3" key="2">
    <citation type="journal article" date="2013" name="Nat. Commun.">
        <title>Genome of the Chinese tree shrew.</title>
        <authorList>
            <person name="Fan Y."/>
            <person name="Huang Z.Y."/>
            <person name="Cao C.C."/>
            <person name="Chen C.S."/>
            <person name="Chen Y.X."/>
            <person name="Fan D.D."/>
            <person name="He J."/>
            <person name="Hou H.L."/>
            <person name="Hu L."/>
            <person name="Hu X.T."/>
            <person name="Jiang X.T."/>
            <person name="Lai R."/>
            <person name="Lang Y.S."/>
            <person name="Liang B."/>
            <person name="Liao S.G."/>
            <person name="Mu D."/>
            <person name="Ma Y.Y."/>
            <person name="Niu Y.Y."/>
            <person name="Sun X.Q."/>
            <person name="Xia J.Q."/>
            <person name="Xiao J."/>
            <person name="Xiong Z.Q."/>
            <person name="Xu L."/>
            <person name="Yang L."/>
            <person name="Zhang Y."/>
            <person name="Zhao W."/>
            <person name="Zhao X.D."/>
            <person name="Zheng Y.T."/>
            <person name="Zhou J.M."/>
            <person name="Zhu Y.B."/>
            <person name="Zhang G.J."/>
            <person name="Wang J."/>
            <person name="Yao Y.G."/>
        </authorList>
    </citation>
    <scope>NUCLEOTIDE SEQUENCE [LARGE SCALE GENOMIC DNA]</scope>
</reference>
<sequence>MARRRHVRCLRHCAKQALDGAVVWPPATCRKTSLQEFWVPEWKVFLHQLKRVEHQRGGSSVRKGQHQEAASLGEKQPPSDYS</sequence>
<evidence type="ECO:0000313" key="3">
    <source>
        <dbReference type="Proteomes" id="UP000011518"/>
    </source>
</evidence>
<dbReference type="Proteomes" id="UP000011518">
    <property type="component" value="Unassembled WGS sequence"/>
</dbReference>
<gene>
    <name evidence="2" type="ORF">TREES_T100010824</name>
</gene>
<dbReference type="EMBL" id="KB320810">
    <property type="protein sequence ID" value="ELW62550.1"/>
    <property type="molecule type" value="Genomic_DNA"/>
</dbReference>
<evidence type="ECO:0000313" key="2">
    <source>
        <dbReference type="EMBL" id="ELW62550.1"/>
    </source>
</evidence>
<dbReference type="InParanoid" id="L9KI27"/>
<protein>
    <submittedName>
        <fullName evidence="2">Uncharacterized protein</fullName>
    </submittedName>
</protein>
<evidence type="ECO:0000256" key="1">
    <source>
        <dbReference type="SAM" id="MobiDB-lite"/>
    </source>
</evidence>
<reference evidence="3" key="1">
    <citation type="submission" date="2012-07" db="EMBL/GenBank/DDBJ databases">
        <title>Genome of the Chinese tree shrew, a rising model animal genetically related to primates.</title>
        <authorList>
            <person name="Zhang G."/>
            <person name="Fan Y."/>
            <person name="Yao Y."/>
            <person name="Huang Z."/>
        </authorList>
    </citation>
    <scope>NUCLEOTIDE SEQUENCE [LARGE SCALE GENOMIC DNA]</scope>
</reference>
<keyword evidence="3" id="KW-1185">Reference proteome</keyword>
<proteinExistence type="predicted"/>
<accession>L9KI27</accession>
<organism evidence="2 3">
    <name type="scientific">Tupaia chinensis</name>
    <name type="common">Chinese tree shrew</name>
    <name type="synonym">Tupaia belangeri chinensis</name>
    <dbReference type="NCBI Taxonomy" id="246437"/>
    <lineage>
        <taxon>Eukaryota</taxon>
        <taxon>Metazoa</taxon>
        <taxon>Chordata</taxon>
        <taxon>Craniata</taxon>
        <taxon>Vertebrata</taxon>
        <taxon>Euteleostomi</taxon>
        <taxon>Mammalia</taxon>
        <taxon>Eutheria</taxon>
        <taxon>Euarchontoglires</taxon>
        <taxon>Scandentia</taxon>
        <taxon>Tupaiidae</taxon>
        <taxon>Tupaia</taxon>
    </lineage>
</organism>
<name>L9KI27_TUPCH</name>
<dbReference type="AlphaFoldDB" id="L9KI27"/>